<dbReference type="AlphaFoldDB" id="A0A803MHS3"/>
<dbReference type="InterPro" id="IPR010255">
    <property type="entry name" value="Haem_peroxidase_sf"/>
</dbReference>
<comment type="cofactor">
    <cofactor evidence="13 15">
        <name>heme b</name>
        <dbReference type="ChEBI" id="CHEBI:60344"/>
    </cofactor>
    <text evidence="13 15">Binds 1 heme b (iron(II)-protoporphyrin IX) group per subunit.</text>
</comment>
<evidence type="ECO:0000256" key="10">
    <source>
        <dbReference type="ARBA" id="ARBA00023157"/>
    </source>
</evidence>
<keyword evidence="10 14" id="KW-1015">Disulfide bond</keyword>
<keyword evidence="15" id="KW-0964">Secreted</keyword>
<dbReference type="GO" id="GO:0046872">
    <property type="term" value="F:metal ion binding"/>
    <property type="evidence" value="ECO:0007669"/>
    <property type="project" value="UniProtKB-UniRule"/>
</dbReference>
<dbReference type="EC" id="1.11.1.7" evidence="3 15"/>
<dbReference type="PANTHER" id="PTHR31388">
    <property type="entry name" value="PEROXIDASE 72-RELATED"/>
    <property type="match status" value="1"/>
</dbReference>
<protein>
    <recommendedName>
        <fullName evidence="3 15">Peroxidase</fullName>
        <ecNumber evidence="3 15">1.11.1.7</ecNumber>
    </recommendedName>
</protein>
<keyword evidence="11" id="KW-0325">Glycoprotein</keyword>
<reference evidence="17" key="2">
    <citation type="submission" date="2021-03" db="UniProtKB">
        <authorList>
            <consortium name="EnsemblPlants"/>
        </authorList>
    </citation>
    <scope>IDENTIFICATION</scope>
</reference>
<accession>A0A803MHS3</accession>
<dbReference type="GO" id="GO:0020037">
    <property type="term" value="F:heme binding"/>
    <property type="evidence" value="ECO:0007669"/>
    <property type="project" value="UniProtKB-UniRule"/>
</dbReference>
<dbReference type="PRINTS" id="PR00461">
    <property type="entry name" value="PLPEROXIDASE"/>
</dbReference>
<comment type="similarity">
    <text evidence="15">Belongs to the peroxidase family. Classical plant (class III) peroxidase subfamily.</text>
</comment>
<dbReference type="SUPFAM" id="SSF48113">
    <property type="entry name" value="Heme-dependent peroxidases"/>
    <property type="match status" value="1"/>
</dbReference>
<evidence type="ECO:0000259" key="16">
    <source>
        <dbReference type="PROSITE" id="PS50873"/>
    </source>
</evidence>
<keyword evidence="5 15" id="KW-0349">Heme</keyword>
<feature type="binding site" evidence="13">
    <location>
        <position position="296"/>
    </location>
    <ligand>
        <name>Ca(2+)</name>
        <dbReference type="ChEBI" id="CHEBI:29108"/>
        <label>2</label>
    </ligand>
</feature>
<keyword evidence="15" id="KW-0376">Hydrogen peroxide</keyword>
<feature type="disulfide bond" evidence="14">
    <location>
        <begin position="250"/>
        <end position="275"/>
    </location>
</feature>
<dbReference type="GO" id="GO:0042744">
    <property type="term" value="P:hydrogen peroxide catabolic process"/>
    <property type="evidence" value="ECO:0007669"/>
    <property type="project" value="UniProtKB-KW"/>
</dbReference>
<dbReference type="InterPro" id="IPR033905">
    <property type="entry name" value="Secretory_peroxidase"/>
</dbReference>
<evidence type="ECO:0000256" key="5">
    <source>
        <dbReference type="ARBA" id="ARBA00022617"/>
    </source>
</evidence>
<dbReference type="PROSITE" id="PS50873">
    <property type="entry name" value="PEROXIDASE_4"/>
    <property type="match status" value="1"/>
</dbReference>
<feature type="binding site" evidence="13">
    <location>
        <position position="288"/>
    </location>
    <ligand>
        <name>Ca(2+)</name>
        <dbReference type="ChEBI" id="CHEBI:29108"/>
        <label>2</label>
    </ligand>
</feature>
<dbReference type="Proteomes" id="UP000596660">
    <property type="component" value="Unplaced"/>
</dbReference>
<evidence type="ECO:0000256" key="13">
    <source>
        <dbReference type="PIRSR" id="PIRSR600823-3"/>
    </source>
</evidence>
<evidence type="ECO:0000256" key="7">
    <source>
        <dbReference type="ARBA" id="ARBA00022837"/>
    </source>
</evidence>
<dbReference type="CDD" id="cd00693">
    <property type="entry name" value="secretory_peroxidase"/>
    <property type="match status" value="1"/>
</dbReference>
<proteinExistence type="inferred from homology"/>
<dbReference type="Gramene" id="AUR62029671-RA">
    <property type="protein sequence ID" value="AUR62029671-RA:cds"/>
    <property type="gene ID" value="AUR62029671"/>
</dbReference>
<evidence type="ECO:0000256" key="14">
    <source>
        <dbReference type="PIRSR" id="PIRSR600823-5"/>
    </source>
</evidence>
<feature type="binding site" evidence="13">
    <location>
        <position position="244"/>
    </location>
    <ligand>
        <name>Ca(2+)</name>
        <dbReference type="ChEBI" id="CHEBI:29108"/>
        <label>2</label>
    </ligand>
</feature>
<dbReference type="GO" id="GO:0140825">
    <property type="term" value="F:lactoperoxidase activity"/>
    <property type="evidence" value="ECO:0007669"/>
    <property type="project" value="UniProtKB-EC"/>
</dbReference>
<evidence type="ECO:0000256" key="9">
    <source>
        <dbReference type="ARBA" id="ARBA00023004"/>
    </source>
</evidence>
<comment type="function">
    <text evidence="2">Removal of H(2)O(2), oxidation of toxic reductants, biosynthesis and degradation of lignin, suberization, auxin catabolism, response to environmental stresses such as wounding, pathogen attack and oxidative stress. These functions might be dependent on each isozyme/isoform in each plant tissue.</text>
</comment>
<evidence type="ECO:0000256" key="3">
    <source>
        <dbReference type="ARBA" id="ARBA00012313"/>
    </source>
</evidence>
<evidence type="ECO:0000256" key="11">
    <source>
        <dbReference type="ARBA" id="ARBA00023180"/>
    </source>
</evidence>
<feature type="domain" description="Plant heme peroxidase family profile" evidence="16">
    <location>
        <begin position="151"/>
        <end position="371"/>
    </location>
</feature>
<evidence type="ECO:0000256" key="6">
    <source>
        <dbReference type="ARBA" id="ARBA00022723"/>
    </source>
</evidence>
<dbReference type="PRINTS" id="PR00458">
    <property type="entry name" value="PEROXIDASE"/>
</dbReference>
<dbReference type="GO" id="GO:0005576">
    <property type="term" value="C:extracellular region"/>
    <property type="evidence" value="ECO:0007669"/>
    <property type="project" value="UniProtKB-SubCell"/>
</dbReference>
<feature type="binding site" description="axial binding residue" evidence="13">
    <location>
        <position position="243"/>
    </location>
    <ligand>
        <name>heme b</name>
        <dbReference type="ChEBI" id="CHEBI:60344"/>
    </ligand>
    <ligandPart>
        <name>Fe</name>
        <dbReference type="ChEBI" id="CHEBI:18248"/>
    </ligandPart>
</feature>
<dbReference type="InterPro" id="IPR000823">
    <property type="entry name" value="Peroxidase_pln"/>
</dbReference>
<dbReference type="Gene3D" id="1.10.420.10">
    <property type="entry name" value="Peroxidase, domain 2"/>
    <property type="match status" value="1"/>
</dbReference>
<evidence type="ECO:0000313" key="17">
    <source>
        <dbReference type="EnsemblPlants" id="AUR62029671-RA:cds"/>
    </source>
</evidence>
<dbReference type="FunFam" id="1.10.420.10:FF:000006">
    <property type="entry name" value="Peroxidase"/>
    <property type="match status" value="1"/>
</dbReference>
<keyword evidence="18" id="KW-1185">Reference proteome</keyword>
<evidence type="ECO:0000313" key="18">
    <source>
        <dbReference type="Proteomes" id="UP000596660"/>
    </source>
</evidence>
<keyword evidence="7 13" id="KW-0106">Calcium</keyword>
<sequence length="371" mass="40921">MSTQELSAIGYDNKSPKFNGNNYAWWKNRIQNVIMGIDYECWLVVKNGPNIILKTDVEGNQVPKKDSELVTADYKLLEKNAKAMSILQQAIARAQMRSPQSNLQLNLLWGVRLAWEHPYFGFISMTALLMDVMVQFCSMTLQTLPENFKCYEVIDTIKSQVENLCPRVVSCADIVAIAARDSVVELGGPSWTVLLGRRDSTTASLSTANSDIPAPTLNINELIKSFSDKGFTTQEMVALFGAHTIRQARCTTFKTRIYNETNINSTFATSLQANCPQSGGDNNLSPLDKTSATTFDNAYYTNLMSQQGLLHSDQQLYNGNGTGTTDSQVSSYSSSSSTFLTDFSDAMVKMGNLSVLTGTNGEIRTICSKTN</sequence>
<keyword evidence="6 13" id="KW-0479">Metal-binding</keyword>
<name>A0A803MHS3_CHEQI</name>
<dbReference type="GO" id="GO:0006979">
    <property type="term" value="P:response to oxidative stress"/>
    <property type="evidence" value="ECO:0007669"/>
    <property type="project" value="UniProtKB-UniRule"/>
</dbReference>
<keyword evidence="8 15" id="KW-0560">Oxidoreductase</keyword>
<evidence type="ECO:0000256" key="2">
    <source>
        <dbReference type="ARBA" id="ARBA00002322"/>
    </source>
</evidence>
<keyword evidence="9 13" id="KW-0408">Iron</keyword>
<reference evidence="17" key="1">
    <citation type="journal article" date="2017" name="Nature">
        <title>The genome of Chenopodium quinoa.</title>
        <authorList>
            <person name="Jarvis D.E."/>
            <person name="Ho Y.S."/>
            <person name="Lightfoot D.J."/>
            <person name="Schmoeckel S.M."/>
            <person name="Li B."/>
            <person name="Borm T.J.A."/>
            <person name="Ohyanagi H."/>
            <person name="Mineta K."/>
            <person name="Michell C.T."/>
            <person name="Saber N."/>
            <person name="Kharbatia N.M."/>
            <person name="Rupper R.R."/>
            <person name="Sharp A.R."/>
            <person name="Dally N."/>
            <person name="Boughton B.A."/>
            <person name="Woo Y.H."/>
            <person name="Gao G."/>
            <person name="Schijlen E.G.W.M."/>
            <person name="Guo X."/>
            <person name="Momin A.A."/>
            <person name="Negrao S."/>
            <person name="Al-Babili S."/>
            <person name="Gehring C."/>
            <person name="Roessner U."/>
            <person name="Jung C."/>
            <person name="Murphy K."/>
            <person name="Arold S.T."/>
            <person name="Gojobori T."/>
            <person name="van der Linden C.G."/>
            <person name="van Loo E.N."/>
            <person name="Jellen E.N."/>
            <person name="Maughan P.J."/>
            <person name="Tester M."/>
        </authorList>
    </citation>
    <scope>NUCLEOTIDE SEQUENCE [LARGE SCALE GENOMIC DNA]</scope>
    <source>
        <strain evidence="17">cv. PI 614886</strain>
    </source>
</reference>
<comment type="cofactor">
    <cofactor evidence="13 15">
        <name>Ca(2+)</name>
        <dbReference type="ChEBI" id="CHEBI:29108"/>
    </cofactor>
    <text evidence="13 15">Binds 2 calcium ions per subunit.</text>
</comment>
<evidence type="ECO:0000256" key="12">
    <source>
        <dbReference type="PIRSR" id="PIRSR600823-2"/>
    </source>
</evidence>
<dbReference type="Pfam" id="PF00141">
    <property type="entry name" value="peroxidase"/>
    <property type="match status" value="1"/>
</dbReference>
<keyword evidence="4 15" id="KW-0575">Peroxidase</keyword>
<comment type="catalytic activity">
    <reaction evidence="1 15">
        <text>2 a phenolic donor + H2O2 = 2 a phenolic radical donor + 2 H2O</text>
        <dbReference type="Rhea" id="RHEA:56136"/>
        <dbReference type="ChEBI" id="CHEBI:15377"/>
        <dbReference type="ChEBI" id="CHEBI:16240"/>
        <dbReference type="ChEBI" id="CHEBI:139520"/>
        <dbReference type="ChEBI" id="CHEBI:139521"/>
        <dbReference type="EC" id="1.11.1.7"/>
    </reaction>
</comment>
<evidence type="ECO:0000256" key="15">
    <source>
        <dbReference type="RuleBase" id="RU362060"/>
    </source>
</evidence>
<evidence type="ECO:0000256" key="4">
    <source>
        <dbReference type="ARBA" id="ARBA00022559"/>
    </source>
</evidence>
<dbReference type="PANTHER" id="PTHR31388:SF247">
    <property type="entry name" value="PEROXIDASE"/>
    <property type="match status" value="1"/>
</dbReference>
<feature type="disulfide bond" evidence="14">
    <location>
        <begin position="171"/>
        <end position="367"/>
    </location>
</feature>
<organism evidence="17 18">
    <name type="scientific">Chenopodium quinoa</name>
    <name type="common">Quinoa</name>
    <dbReference type="NCBI Taxonomy" id="63459"/>
    <lineage>
        <taxon>Eukaryota</taxon>
        <taxon>Viridiplantae</taxon>
        <taxon>Streptophyta</taxon>
        <taxon>Embryophyta</taxon>
        <taxon>Tracheophyta</taxon>
        <taxon>Spermatophyta</taxon>
        <taxon>Magnoliopsida</taxon>
        <taxon>eudicotyledons</taxon>
        <taxon>Gunneridae</taxon>
        <taxon>Pentapetalae</taxon>
        <taxon>Caryophyllales</taxon>
        <taxon>Chenopodiaceae</taxon>
        <taxon>Chenopodioideae</taxon>
        <taxon>Atripliceae</taxon>
        <taxon>Chenopodium</taxon>
    </lineage>
</organism>
<comment type="subcellular location">
    <subcellularLocation>
        <location evidence="15">Secreted</location>
    </subcellularLocation>
</comment>
<dbReference type="EnsemblPlants" id="AUR62029671-RA">
    <property type="protein sequence ID" value="AUR62029671-RA:cds"/>
    <property type="gene ID" value="AUR62029671"/>
</dbReference>
<evidence type="ECO:0000256" key="8">
    <source>
        <dbReference type="ARBA" id="ARBA00023002"/>
    </source>
</evidence>
<dbReference type="Gene3D" id="1.10.520.10">
    <property type="match status" value="1"/>
</dbReference>
<feature type="binding site" evidence="12">
    <location>
        <position position="213"/>
    </location>
    <ligand>
        <name>substrate</name>
    </ligand>
</feature>
<evidence type="ECO:0000256" key="1">
    <source>
        <dbReference type="ARBA" id="ARBA00000189"/>
    </source>
</evidence>
<dbReference type="InterPro" id="IPR002016">
    <property type="entry name" value="Haem_peroxidase"/>
</dbReference>